<dbReference type="InterPro" id="IPR036259">
    <property type="entry name" value="MFS_trans_sf"/>
</dbReference>
<name>A0ABY5KI78_9ACTN</name>
<dbReference type="Gene3D" id="1.20.1250.20">
    <property type="entry name" value="MFS general substrate transporter like domains"/>
    <property type="match status" value="1"/>
</dbReference>
<evidence type="ECO:0000313" key="7">
    <source>
        <dbReference type="EMBL" id="UUI68725.1"/>
    </source>
</evidence>
<evidence type="ECO:0000259" key="6">
    <source>
        <dbReference type="PROSITE" id="PS50850"/>
    </source>
</evidence>
<evidence type="ECO:0000256" key="1">
    <source>
        <dbReference type="ARBA" id="ARBA00004651"/>
    </source>
</evidence>
<feature type="domain" description="Major facilitator superfamily (MFS) profile" evidence="6">
    <location>
        <begin position="1"/>
        <end position="192"/>
    </location>
</feature>
<feature type="transmembrane region" description="Helical" evidence="5">
    <location>
        <begin position="108"/>
        <end position="126"/>
    </location>
</feature>
<protein>
    <submittedName>
        <fullName evidence="7">MFS transporter</fullName>
    </submittedName>
</protein>
<evidence type="ECO:0000256" key="5">
    <source>
        <dbReference type="SAM" id="Phobius"/>
    </source>
</evidence>
<feature type="transmembrane region" description="Helical" evidence="5">
    <location>
        <begin position="212"/>
        <end position="236"/>
    </location>
</feature>
<sequence>MEKVTYGQVLRAPGTVPLYLAAFLARIPMMAVPLVLTLLVVEGLGGSYGEAGIVAAVETVGAGLGAPWRGRLIDALGVRRALLPSIAVLFVIYPLATIATYFWLLPLAFVAGLFLAPVHSIVRVSLAANLPTSHHRSAFALDSVMAEASFIIGPAAAGALVVAASPQTALVAVGATVGVGLMILWWLDPPTRSSDEPVAPRVRGFGWVTRDLVFLFLVSAGAMIALMATDLGIIASLRELDAIGLVGIVYLGWGVSSLIGGLIYGMRPASIRPTYLLLAMGLLTMPVGIAHAPWTLALASIPAGLLCAPIMTACSEYIARLTDEARRGEAMGWQASAFTAGGALGSPLVGTAIDRWGAAAGFAAGGAIAALIAVVAIGGQRGPGASATTSSRVHV</sequence>
<dbReference type="SUPFAM" id="SSF103473">
    <property type="entry name" value="MFS general substrate transporter"/>
    <property type="match status" value="1"/>
</dbReference>
<feature type="transmembrane region" description="Helical" evidence="5">
    <location>
        <begin position="138"/>
        <end position="163"/>
    </location>
</feature>
<evidence type="ECO:0000256" key="2">
    <source>
        <dbReference type="ARBA" id="ARBA00022692"/>
    </source>
</evidence>
<reference evidence="7 8" key="1">
    <citation type="submission" date="2022-07" db="EMBL/GenBank/DDBJ databases">
        <title>Novel species in genus Aeromicrobium.</title>
        <authorList>
            <person name="Ye L."/>
        </authorList>
    </citation>
    <scope>NUCLEOTIDE SEQUENCE [LARGE SCALE GENOMIC DNA]</scope>
    <source>
        <strain evidence="8">zg-Y50</strain>
    </source>
</reference>
<evidence type="ECO:0000256" key="4">
    <source>
        <dbReference type="ARBA" id="ARBA00023136"/>
    </source>
</evidence>
<evidence type="ECO:0000256" key="3">
    <source>
        <dbReference type="ARBA" id="ARBA00022989"/>
    </source>
</evidence>
<dbReference type="PANTHER" id="PTHR23542">
    <property type="match status" value="1"/>
</dbReference>
<accession>A0ABY5KI78</accession>
<feature type="transmembrane region" description="Helical" evidence="5">
    <location>
        <begin position="242"/>
        <end position="263"/>
    </location>
</feature>
<keyword evidence="4 5" id="KW-0472">Membrane</keyword>
<proteinExistence type="predicted"/>
<feature type="transmembrane region" description="Helical" evidence="5">
    <location>
        <begin position="356"/>
        <end position="377"/>
    </location>
</feature>
<evidence type="ECO:0000313" key="8">
    <source>
        <dbReference type="Proteomes" id="UP001315860"/>
    </source>
</evidence>
<dbReference type="Pfam" id="PF07690">
    <property type="entry name" value="MFS_1"/>
    <property type="match status" value="1"/>
</dbReference>
<feature type="transmembrane region" description="Helical" evidence="5">
    <location>
        <begin position="300"/>
        <end position="319"/>
    </location>
</feature>
<dbReference type="PROSITE" id="PS50850">
    <property type="entry name" value="MFS"/>
    <property type="match status" value="1"/>
</dbReference>
<gene>
    <name evidence="7" type="ORF">NP095_01040</name>
</gene>
<feature type="transmembrane region" description="Helical" evidence="5">
    <location>
        <begin position="20"/>
        <end position="41"/>
    </location>
</feature>
<dbReference type="InterPro" id="IPR011701">
    <property type="entry name" value="MFS"/>
</dbReference>
<dbReference type="EMBL" id="CP101990">
    <property type="protein sequence ID" value="UUI68725.1"/>
    <property type="molecule type" value="Genomic_DNA"/>
</dbReference>
<comment type="subcellular location">
    <subcellularLocation>
        <location evidence="1">Cell membrane</location>
        <topology evidence="1">Multi-pass membrane protein</topology>
    </subcellularLocation>
</comment>
<dbReference type="PANTHER" id="PTHR23542:SF1">
    <property type="entry name" value="MAJOR FACILITATOR SUPERFAMILY (MFS) PROFILE DOMAIN-CONTAINING PROTEIN"/>
    <property type="match status" value="1"/>
</dbReference>
<keyword evidence="2 5" id="KW-0812">Transmembrane</keyword>
<feature type="transmembrane region" description="Helical" evidence="5">
    <location>
        <begin position="331"/>
        <end position="350"/>
    </location>
</feature>
<dbReference type="Proteomes" id="UP001315860">
    <property type="component" value="Chromosome"/>
</dbReference>
<keyword evidence="3 5" id="KW-1133">Transmembrane helix</keyword>
<feature type="transmembrane region" description="Helical" evidence="5">
    <location>
        <begin position="81"/>
        <end position="102"/>
    </location>
</feature>
<feature type="transmembrane region" description="Helical" evidence="5">
    <location>
        <begin position="169"/>
        <end position="187"/>
    </location>
</feature>
<organism evidence="7 8">
    <name type="scientific">Aeromicrobium duanguangcaii</name>
    <dbReference type="NCBI Taxonomy" id="2968086"/>
    <lineage>
        <taxon>Bacteria</taxon>
        <taxon>Bacillati</taxon>
        <taxon>Actinomycetota</taxon>
        <taxon>Actinomycetes</taxon>
        <taxon>Propionibacteriales</taxon>
        <taxon>Nocardioidaceae</taxon>
        <taxon>Aeromicrobium</taxon>
    </lineage>
</organism>
<dbReference type="RefSeq" id="WP_232418084.1">
    <property type="nucleotide sequence ID" value="NZ_CP101990.1"/>
</dbReference>
<dbReference type="InterPro" id="IPR020846">
    <property type="entry name" value="MFS_dom"/>
</dbReference>
<keyword evidence="8" id="KW-1185">Reference proteome</keyword>
<feature type="transmembrane region" description="Helical" evidence="5">
    <location>
        <begin position="275"/>
        <end position="294"/>
    </location>
</feature>